<dbReference type="EMBL" id="CP159872">
    <property type="protein sequence ID" value="XCM78349.1"/>
    <property type="molecule type" value="Genomic_DNA"/>
</dbReference>
<feature type="compositionally biased region" description="Pro residues" evidence="7">
    <location>
        <begin position="450"/>
        <end position="476"/>
    </location>
</feature>
<dbReference type="Gene3D" id="3.30.200.20">
    <property type="entry name" value="Phosphorylase Kinase, domain 1"/>
    <property type="match status" value="1"/>
</dbReference>
<keyword evidence="2" id="KW-0723">Serine/threonine-protein kinase</keyword>
<keyword evidence="8" id="KW-0812">Transmembrane</keyword>
<dbReference type="PANTHER" id="PTHR43289">
    <property type="entry name" value="MITOGEN-ACTIVATED PROTEIN KINASE KINASE KINASE 20-RELATED"/>
    <property type="match status" value="1"/>
</dbReference>
<keyword evidence="6" id="KW-0067">ATP-binding</keyword>
<dbReference type="KEGG" id="kcm:ABWK59_05100"/>
<feature type="region of interest" description="Disordered" evidence="7">
    <location>
        <begin position="269"/>
        <end position="356"/>
    </location>
</feature>
<keyword evidence="3 10" id="KW-0808">Transferase</keyword>
<evidence type="ECO:0000256" key="2">
    <source>
        <dbReference type="ARBA" id="ARBA00022527"/>
    </source>
</evidence>
<evidence type="ECO:0000256" key="3">
    <source>
        <dbReference type="ARBA" id="ARBA00022679"/>
    </source>
</evidence>
<proteinExistence type="predicted"/>
<feature type="transmembrane region" description="Helical" evidence="8">
    <location>
        <begin position="385"/>
        <end position="406"/>
    </location>
</feature>
<evidence type="ECO:0000259" key="9">
    <source>
        <dbReference type="PROSITE" id="PS50011"/>
    </source>
</evidence>
<evidence type="ECO:0000256" key="8">
    <source>
        <dbReference type="SAM" id="Phobius"/>
    </source>
</evidence>
<protein>
    <recommendedName>
        <fullName evidence="1">non-specific serine/threonine protein kinase</fullName>
        <ecNumber evidence="1">2.7.11.1</ecNumber>
    </recommendedName>
</protein>
<feature type="region of interest" description="Disordered" evidence="7">
    <location>
        <begin position="440"/>
        <end position="480"/>
    </location>
</feature>
<dbReference type="EC" id="2.7.11.1" evidence="1"/>
<dbReference type="PROSITE" id="PS00108">
    <property type="entry name" value="PROTEIN_KINASE_ST"/>
    <property type="match status" value="1"/>
</dbReference>
<dbReference type="InterPro" id="IPR011009">
    <property type="entry name" value="Kinase-like_dom_sf"/>
</dbReference>
<feature type="transmembrane region" description="Helical" evidence="8">
    <location>
        <begin position="359"/>
        <end position="379"/>
    </location>
</feature>
<gene>
    <name evidence="10" type="ORF">ABWK59_05100</name>
</gene>
<accession>A0AAU8JT67</accession>
<dbReference type="GO" id="GO:0005524">
    <property type="term" value="F:ATP binding"/>
    <property type="evidence" value="ECO:0007669"/>
    <property type="project" value="UniProtKB-KW"/>
</dbReference>
<feature type="compositionally biased region" description="Acidic residues" evidence="7">
    <location>
        <begin position="287"/>
        <end position="301"/>
    </location>
</feature>
<dbReference type="SMART" id="SM00220">
    <property type="entry name" value="S_TKc"/>
    <property type="match status" value="1"/>
</dbReference>
<evidence type="ECO:0000313" key="10">
    <source>
        <dbReference type="EMBL" id="XCM78349.1"/>
    </source>
</evidence>
<name>A0AAU8JT67_9ACTN</name>
<evidence type="ECO:0000256" key="5">
    <source>
        <dbReference type="ARBA" id="ARBA00022777"/>
    </source>
</evidence>
<organism evidence="10">
    <name type="scientific">Kitasatospora camelliae</name>
    <dbReference type="NCBI Taxonomy" id="3156397"/>
    <lineage>
        <taxon>Bacteria</taxon>
        <taxon>Bacillati</taxon>
        <taxon>Actinomycetota</taxon>
        <taxon>Actinomycetes</taxon>
        <taxon>Kitasatosporales</taxon>
        <taxon>Streptomycetaceae</taxon>
        <taxon>Kitasatospora</taxon>
    </lineage>
</organism>
<dbReference type="InterPro" id="IPR000719">
    <property type="entry name" value="Prot_kinase_dom"/>
</dbReference>
<feature type="domain" description="Protein kinase" evidence="9">
    <location>
        <begin position="9"/>
        <end position="265"/>
    </location>
</feature>
<feature type="transmembrane region" description="Helical" evidence="8">
    <location>
        <begin position="413"/>
        <end position="432"/>
    </location>
</feature>
<dbReference type="Pfam" id="PF00069">
    <property type="entry name" value="Pkinase"/>
    <property type="match status" value="1"/>
</dbReference>
<feature type="compositionally biased region" description="Low complexity" evidence="7">
    <location>
        <begin position="304"/>
        <end position="322"/>
    </location>
</feature>
<dbReference type="PROSITE" id="PS50011">
    <property type="entry name" value="PROTEIN_KINASE_DOM"/>
    <property type="match status" value="1"/>
</dbReference>
<dbReference type="Gene3D" id="1.10.510.10">
    <property type="entry name" value="Transferase(Phosphotransferase) domain 1"/>
    <property type="match status" value="1"/>
</dbReference>
<sequence>MSALLGERYVLGDRFGRGGMGTVWRAHDVVLDRDVAVKELNVAGLPDEEVAVLQSRMEQEARAAARIKHPGVVTVHDVLQHEGRPWIVMELIDGPSLAEVIASDGPLPPRDVARIGAQVLSALEQAHEAGVVHRDVKPANVLLAEGGRAVLTDFGIAAFEGSARFTRVGDVAGSPDYLAPEQITGQEPGPASDLWSLGATLYTAVEGRPPFGRRTAASTLHAVVSDALPPPRRAGTLGPVVEALLRKDPGARPTADRVRRLLAAVASGSTVVTSRVAATHPPSEVSATEEEDKSGVEEEPALEPTRTIRTTPVRPSPGVRPEAGPPARPPTGAGGAVGGQAVGEGESAGGRRRGRPSGVVVTAAIVALLAGAGLTYEVFNDADPVPTGITELALIVAMAVLLVALHRSGRNRAAVGAVVVLLAAAGGVYAVYQGAYAEDPPPTTAVSTPTPTPTPAPTPTPTPAPTPTPTPTPTSPAPFGYQWVDDPAGFRVAVPDGWPRSVEDPWISYTPDSNRHLLSFAVNPGEGVVPGTHLLNLESTNQSSLTDYRRIALTANTYQGGPGAVWEYTWNSADGPRHAALQSYIAPNGKEYLIYVGYPEVDWPAGRQLFDSALTTFSPQ</sequence>
<keyword evidence="5 10" id="KW-0418">Kinase</keyword>
<dbReference type="InterPro" id="IPR008271">
    <property type="entry name" value="Ser/Thr_kinase_AS"/>
</dbReference>
<reference evidence="10" key="1">
    <citation type="submission" date="2024-06" db="EMBL/GenBank/DDBJ databases">
        <title>The genome sequences of Kitasatospora sp. strain HUAS MG31.</title>
        <authorList>
            <person name="Mo P."/>
        </authorList>
    </citation>
    <scope>NUCLEOTIDE SEQUENCE</scope>
    <source>
        <strain evidence="10">HUAS MG31</strain>
    </source>
</reference>
<dbReference type="CDD" id="cd14014">
    <property type="entry name" value="STKc_PknB_like"/>
    <property type="match status" value="1"/>
</dbReference>
<evidence type="ECO:0000256" key="1">
    <source>
        <dbReference type="ARBA" id="ARBA00012513"/>
    </source>
</evidence>
<evidence type="ECO:0000256" key="6">
    <source>
        <dbReference type="ARBA" id="ARBA00022840"/>
    </source>
</evidence>
<feature type="compositionally biased region" description="Gly residues" evidence="7">
    <location>
        <begin position="332"/>
        <end position="348"/>
    </location>
</feature>
<keyword evidence="8" id="KW-1133">Transmembrane helix</keyword>
<dbReference type="RefSeq" id="WP_354638167.1">
    <property type="nucleotide sequence ID" value="NZ_CP159872.1"/>
</dbReference>
<dbReference type="SUPFAM" id="SSF56112">
    <property type="entry name" value="Protein kinase-like (PK-like)"/>
    <property type="match status" value="1"/>
</dbReference>
<evidence type="ECO:0000256" key="4">
    <source>
        <dbReference type="ARBA" id="ARBA00022741"/>
    </source>
</evidence>
<dbReference type="GO" id="GO:0004674">
    <property type="term" value="F:protein serine/threonine kinase activity"/>
    <property type="evidence" value="ECO:0007669"/>
    <property type="project" value="UniProtKB-KW"/>
</dbReference>
<dbReference type="PANTHER" id="PTHR43289:SF6">
    <property type="entry name" value="SERINE_THREONINE-PROTEIN KINASE NEKL-3"/>
    <property type="match status" value="1"/>
</dbReference>
<keyword evidence="4" id="KW-0547">Nucleotide-binding</keyword>
<evidence type="ECO:0000256" key="7">
    <source>
        <dbReference type="SAM" id="MobiDB-lite"/>
    </source>
</evidence>
<dbReference type="AlphaFoldDB" id="A0AAU8JT67"/>
<keyword evidence="8" id="KW-0472">Membrane</keyword>